<proteinExistence type="predicted"/>
<evidence type="ECO:0000313" key="3">
    <source>
        <dbReference type="Proteomes" id="UP001060039"/>
    </source>
</evidence>
<organism evidence="2 3">
    <name type="scientific">Microcella humidisoli</name>
    <dbReference type="NCBI Taxonomy" id="2963406"/>
    <lineage>
        <taxon>Bacteria</taxon>
        <taxon>Bacillati</taxon>
        <taxon>Actinomycetota</taxon>
        <taxon>Actinomycetes</taxon>
        <taxon>Micrococcales</taxon>
        <taxon>Microbacteriaceae</taxon>
        <taxon>Microcella</taxon>
    </lineage>
</organism>
<name>A0ABY5FTY3_9MICO</name>
<protein>
    <submittedName>
        <fullName evidence="2">Lamin tail domain-containing protein</fullName>
    </submittedName>
</protein>
<dbReference type="InterPro" id="IPR036415">
    <property type="entry name" value="Lamin_tail_dom_sf"/>
</dbReference>
<feature type="domain" description="LTD" evidence="1">
    <location>
        <begin position="223"/>
        <end position="348"/>
    </location>
</feature>
<dbReference type="InterPro" id="IPR029052">
    <property type="entry name" value="Metallo-depent_PP-like"/>
</dbReference>
<sequence length="1125" mass="118669">MAIVTATIERTPLRLWFRPLLAATIALAVTGVVLAPMPASAQPEGGSSGSHVRRDDHPVIISEIAPGWGDRPDASYVELRNVSSGPVDLTGWNLYRCSEEGLRSKRGAPDSEFSGVVLAPGQHYLIARAGERPAGATPDDVMSAPFGAGGYGYVLEDPEQRVADSVAVYPTTPWMMRSECDPSGSLPDIVDSAAGESYQRLGATATDDGRFVIAPATPGSANRAGRLDAPSTSGVVIAEVAPFGSGGSGDDLVELRNDGAEAVSLDGWALVRCTAAGERAMAAPQAQFDAGDVLAPGERLVVVGPASSIRDADAVMATSLADAAYGLQVRDAAGAVVDEVASAHQRDSACQSGPEKLPATLDAVRNESHQRLPDGGGWIVAPRTPGAANARAEQSLRAERVLDTGVVISELATDPLDVRAITRPHNFVELTNRSDRAVEVGGWRVWACDRDGMRRAEPLAELASGTELAPGASIVIAAEGTPTDAELRYARPLDFLGAGVLVETDEGGVADRVGAYHVNEMDESVEPPSPCTNAVSLVTFQPDRLRGETYHRVGRSGVDLVDFVTAAASPGVPESAVARAAALDEPRRRPAGEAARVTDAPLDAATVAGVDTPGGEPLSASGPALARVVAGTTGPDPAVAWELASEREVAIDAASPLPATTAGGHEYPALRLELAAPLQGAVAWTGTVSPRHRVALSAWNPSARQWSLVGEAVADPQGVVTVTGTAETTEAVLVQVLPAPRATADLEPDAEFERLDDIDASIVHLTDTQYLSEGYPEEYERMTRWIVELGQRHGLAAVVHTGDLVQSWVDPDQSDARARIEFARASTAQAVLEEAGLVTTVLPGNHDTKRGIDAALYNECFGPERYADAPGFVAPIAPDDATSSYTIVQAGPAPVLVLSIGYGYGERELAWAEHIVQQHPDHNVVIATHEHLTPLTRWDPARRATDNRWLSRADELWERVVAPNRNVVAVLAGHYHGLGAIVTPDAGGIEGHTVVELLADYQEFRTDSGERATGFLRLLQWDLAAGQLLVDTYSPRLDATVSTAYDYLQFVLENGAESRPSNGRPWNIVALGAEGRYGVADDEFAVPVTLQYEKALGMTGLTLTAPEAEPLESQSRGPLLGVPRV</sequence>
<dbReference type="InterPro" id="IPR051918">
    <property type="entry name" value="STPP_CPPED1"/>
</dbReference>
<dbReference type="PROSITE" id="PS51841">
    <property type="entry name" value="LTD"/>
    <property type="match status" value="3"/>
</dbReference>
<dbReference type="SUPFAM" id="SSF56300">
    <property type="entry name" value="Metallo-dependent phosphatases"/>
    <property type="match status" value="1"/>
</dbReference>
<dbReference type="Gene3D" id="2.60.40.1260">
    <property type="entry name" value="Lamin Tail domain"/>
    <property type="match status" value="3"/>
</dbReference>
<dbReference type="Pfam" id="PF00932">
    <property type="entry name" value="LTD"/>
    <property type="match status" value="2"/>
</dbReference>
<gene>
    <name evidence="2" type="ORF">NNL39_08435</name>
</gene>
<dbReference type="Gene3D" id="3.60.21.10">
    <property type="match status" value="1"/>
</dbReference>
<accession>A0ABY5FTY3</accession>
<dbReference type="PANTHER" id="PTHR43143:SF5">
    <property type="entry name" value="SECRETED PROTEIN"/>
    <property type="match status" value="1"/>
</dbReference>
<evidence type="ECO:0000313" key="2">
    <source>
        <dbReference type="EMBL" id="UTT61708.1"/>
    </source>
</evidence>
<dbReference type="SUPFAM" id="SSF74853">
    <property type="entry name" value="Lamin A/C globular tail domain"/>
    <property type="match status" value="3"/>
</dbReference>
<dbReference type="Pfam" id="PF00149">
    <property type="entry name" value="Metallophos"/>
    <property type="match status" value="1"/>
</dbReference>
<feature type="domain" description="LTD" evidence="1">
    <location>
        <begin position="47"/>
        <end position="200"/>
    </location>
</feature>
<reference evidence="2" key="1">
    <citation type="submission" date="2022-07" db="EMBL/GenBank/DDBJ databases">
        <title>Taxonomic analysis of Microcella humidisoli nov. sp., isolated from riverside soil.</title>
        <authorList>
            <person name="Molina K.M."/>
            <person name="Kim S.B."/>
        </authorList>
    </citation>
    <scope>NUCLEOTIDE SEQUENCE</scope>
    <source>
        <strain evidence="2">MMS21-STM10</strain>
    </source>
</reference>
<evidence type="ECO:0000259" key="1">
    <source>
        <dbReference type="PROSITE" id="PS51841"/>
    </source>
</evidence>
<keyword evidence="3" id="KW-1185">Reference proteome</keyword>
<dbReference type="PANTHER" id="PTHR43143">
    <property type="entry name" value="METALLOPHOSPHOESTERASE, CALCINEURIN SUPERFAMILY"/>
    <property type="match status" value="1"/>
</dbReference>
<dbReference type="InterPro" id="IPR004843">
    <property type="entry name" value="Calcineurin-like_PHP"/>
</dbReference>
<dbReference type="Proteomes" id="UP001060039">
    <property type="component" value="Chromosome"/>
</dbReference>
<dbReference type="EMBL" id="CP101497">
    <property type="protein sequence ID" value="UTT61708.1"/>
    <property type="molecule type" value="Genomic_DNA"/>
</dbReference>
<dbReference type="InterPro" id="IPR001322">
    <property type="entry name" value="Lamin_tail_dom"/>
</dbReference>
<dbReference type="RefSeq" id="WP_255158820.1">
    <property type="nucleotide sequence ID" value="NZ_CP101497.1"/>
</dbReference>
<feature type="domain" description="LTD" evidence="1">
    <location>
        <begin position="384"/>
        <end position="529"/>
    </location>
</feature>